<keyword evidence="3" id="KW-1185">Reference proteome</keyword>
<name>A0ABT8VSC8_9FLAO</name>
<dbReference type="Pfam" id="PF11750">
    <property type="entry name" value="DUF3307"/>
    <property type="match status" value="1"/>
</dbReference>
<feature type="transmembrane region" description="Helical" evidence="1">
    <location>
        <begin position="172"/>
        <end position="192"/>
    </location>
</feature>
<evidence type="ECO:0000256" key="1">
    <source>
        <dbReference type="SAM" id="Phobius"/>
    </source>
</evidence>
<feature type="transmembrane region" description="Helical" evidence="1">
    <location>
        <begin position="35"/>
        <end position="51"/>
    </location>
</feature>
<evidence type="ECO:0000313" key="3">
    <source>
        <dbReference type="Proteomes" id="UP001168642"/>
    </source>
</evidence>
<dbReference type="RefSeq" id="WP_302884131.1">
    <property type="nucleotide sequence ID" value="NZ_JAUMIT010000003.1"/>
</dbReference>
<keyword evidence="1" id="KW-0472">Membrane</keyword>
<comment type="caution">
    <text evidence="2">The sequence shown here is derived from an EMBL/GenBank/DDBJ whole genome shotgun (WGS) entry which is preliminary data.</text>
</comment>
<organism evidence="2 3">
    <name type="scientific">Wenyingzhuangia gilva</name>
    <dbReference type="NCBI Taxonomy" id="3057677"/>
    <lineage>
        <taxon>Bacteria</taxon>
        <taxon>Pseudomonadati</taxon>
        <taxon>Bacteroidota</taxon>
        <taxon>Flavobacteriia</taxon>
        <taxon>Flavobacteriales</taxon>
        <taxon>Flavobacteriaceae</taxon>
        <taxon>Wenyingzhuangia</taxon>
    </lineage>
</organism>
<evidence type="ECO:0000313" key="2">
    <source>
        <dbReference type="EMBL" id="MDO3694878.1"/>
    </source>
</evidence>
<dbReference type="InterPro" id="IPR021737">
    <property type="entry name" value="Phage_phiKZ_Orf197"/>
</dbReference>
<sequence length="236" mass="27044">MLILKLLIAHVLGDFVLQPNKWVKHKEKKKWASKYLYIHTVIHALLLLIFLGFQVQYLWTIVMISISHLIIDSIKLLKPLKNNRVLFFADQIAHLMVIGLVVKQWNSLTFDVKSIVTEQNLLLVLALLLLTSVTSIVLKVVFSVWNKEIEEVSKEDSSLKNAGKYIGILERLFVFAFVVLNQWQAIGFLLAAKSVFRFGDLTKAKDRKLTEYILVGTLLSFGIAILIGLTYQYLIF</sequence>
<keyword evidence="1" id="KW-1133">Transmembrane helix</keyword>
<dbReference type="EMBL" id="JAUMIT010000003">
    <property type="protein sequence ID" value="MDO3694878.1"/>
    <property type="molecule type" value="Genomic_DNA"/>
</dbReference>
<reference evidence="2" key="1">
    <citation type="submission" date="2023-07" db="EMBL/GenBank/DDBJ databases">
        <title>Wenyingzhuangia sp. chi5 genome sequencing and assembly.</title>
        <authorList>
            <person name="Park S."/>
        </authorList>
    </citation>
    <scope>NUCLEOTIDE SEQUENCE</scope>
    <source>
        <strain evidence="2">Chi5</strain>
    </source>
</reference>
<gene>
    <name evidence="2" type="ORF">QVZ41_08480</name>
</gene>
<accession>A0ABT8VSC8</accession>
<feature type="transmembrane region" description="Helical" evidence="1">
    <location>
        <begin position="212"/>
        <end position="234"/>
    </location>
</feature>
<feature type="transmembrane region" description="Helical" evidence="1">
    <location>
        <begin position="122"/>
        <end position="145"/>
    </location>
</feature>
<keyword evidence="1" id="KW-0812">Transmembrane</keyword>
<feature type="transmembrane region" description="Helical" evidence="1">
    <location>
        <begin position="84"/>
        <end position="102"/>
    </location>
</feature>
<proteinExistence type="predicted"/>
<protein>
    <submittedName>
        <fullName evidence="2">DUF3307 domain-containing protein</fullName>
    </submittedName>
</protein>
<dbReference type="Proteomes" id="UP001168642">
    <property type="component" value="Unassembled WGS sequence"/>
</dbReference>